<feature type="compositionally biased region" description="Low complexity" evidence="1">
    <location>
        <begin position="110"/>
        <end position="121"/>
    </location>
</feature>
<dbReference type="AlphaFoldDB" id="A0A6J4U1R6"/>
<name>A0A6J4U1R6_9ACTN</name>
<feature type="compositionally biased region" description="Basic and acidic residues" evidence="1">
    <location>
        <begin position="32"/>
        <end position="41"/>
    </location>
</feature>
<reference evidence="2" key="1">
    <citation type="submission" date="2020-02" db="EMBL/GenBank/DDBJ databases">
        <authorList>
            <person name="Meier V. D."/>
        </authorList>
    </citation>
    <scope>NUCLEOTIDE SEQUENCE</scope>
    <source>
        <strain evidence="2">AVDCRST_MAG30</strain>
    </source>
</reference>
<accession>A0A6J4U1R6</accession>
<protein>
    <submittedName>
        <fullName evidence="2">Uncharacterized protein</fullName>
    </submittedName>
</protein>
<sequence>AALAADRRAPGGGLEPGDRPAPPAALVAGHPARGERHARGLDVRRDVAARADRARGLLRRDHGTALARSLAPGPRRHAVRAALRVGDLRAALRARRGRRAGHGRDDRGRPGAARVGALRRLPAPRRRQAPALDRAREPRRPRGGAEAV</sequence>
<feature type="non-terminal residue" evidence="2">
    <location>
        <position position="1"/>
    </location>
</feature>
<gene>
    <name evidence="2" type="ORF">AVDCRST_MAG30-4230</name>
</gene>
<dbReference type="EMBL" id="CADCVS010000553">
    <property type="protein sequence ID" value="CAA9535972.1"/>
    <property type="molecule type" value="Genomic_DNA"/>
</dbReference>
<proteinExistence type="predicted"/>
<evidence type="ECO:0000256" key="1">
    <source>
        <dbReference type="SAM" id="MobiDB-lite"/>
    </source>
</evidence>
<feature type="region of interest" description="Disordered" evidence="1">
    <location>
        <begin position="1"/>
        <end position="41"/>
    </location>
</feature>
<evidence type="ECO:0000313" key="2">
    <source>
        <dbReference type="EMBL" id="CAA9535972.1"/>
    </source>
</evidence>
<feature type="non-terminal residue" evidence="2">
    <location>
        <position position="148"/>
    </location>
</feature>
<feature type="region of interest" description="Disordered" evidence="1">
    <location>
        <begin position="94"/>
        <end position="148"/>
    </location>
</feature>
<organism evidence="2">
    <name type="scientific">uncultured Solirubrobacteraceae bacterium</name>
    <dbReference type="NCBI Taxonomy" id="1162706"/>
    <lineage>
        <taxon>Bacteria</taxon>
        <taxon>Bacillati</taxon>
        <taxon>Actinomycetota</taxon>
        <taxon>Thermoleophilia</taxon>
        <taxon>Solirubrobacterales</taxon>
        <taxon>Solirubrobacteraceae</taxon>
        <taxon>environmental samples</taxon>
    </lineage>
</organism>